<protein>
    <submittedName>
        <fullName evidence="1">Uncharacterized protein</fullName>
    </submittedName>
</protein>
<sequence>MGDEAPPAAAKAAPAKMPSLIPFPGKLAMDGYIAKNWKNLSARGLTTKKHQD</sequence>
<keyword evidence="2" id="KW-1185">Reference proteome</keyword>
<comment type="caution">
    <text evidence="1">The sequence shown here is derived from an EMBL/GenBank/DDBJ whole genome shotgun (WGS) entry which is preliminary data.</text>
</comment>
<evidence type="ECO:0000313" key="2">
    <source>
        <dbReference type="Proteomes" id="UP000828390"/>
    </source>
</evidence>
<dbReference type="EMBL" id="JAIWYP010000015">
    <property type="protein sequence ID" value="KAH3700540.1"/>
    <property type="molecule type" value="Genomic_DNA"/>
</dbReference>
<reference evidence="1" key="1">
    <citation type="journal article" date="2019" name="bioRxiv">
        <title>The Genome of the Zebra Mussel, Dreissena polymorpha: A Resource for Invasive Species Research.</title>
        <authorList>
            <person name="McCartney M.A."/>
            <person name="Auch B."/>
            <person name="Kono T."/>
            <person name="Mallez S."/>
            <person name="Zhang Y."/>
            <person name="Obille A."/>
            <person name="Becker A."/>
            <person name="Abrahante J.E."/>
            <person name="Garbe J."/>
            <person name="Badalamenti J.P."/>
            <person name="Herman A."/>
            <person name="Mangelson H."/>
            <person name="Liachko I."/>
            <person name="Sullivan S."/>
            <person name="Sone E.D."/>
            <person name="Koren S."/>
            <person name="Silverstein K.A.T."/>
            <person name="Beckman K.B."/>
            <person name="Gohl D.M."/>
        </authorList>
    </citation>
    <scope>NUCLEOTIDE SEQUENCE</scope>
    <source>
        <strain evidence="1">Duluth1</strain>
        <tissue evidence="1">Whole animal</tissue>
    </source>
</reference>
<reference evidence="1" key="2">
    <citation type="submission" date="2020-11" db="EMBL/GenBank/DDBJ databases">
        <authorList>
            <person name="McCartney M.A."/>
            <person name="Auch B."/>
            <person name="Kono T."/>
            <person name="Mallez S."/>
            <person name="Becker A."/>
            <person name="Gohl D.M."/>
            <person name="Silverstein K.A.T."/>
            <person name="Koren S."/>
            <person name="Bechman K.B."/>
            <person name="Herman A."/>
            <person name="Abrahante J.E."/>
            <person name="Garbe J."/>
        </authorList>
    </citation>
    <scope>NUCLEOTIDE SEQUENCE</scope>
    <source>
        <strain evidence="1">Duluth1</strain>
        <tissue evidence="1">Whole animal</tissue>
    </source>
</reference>
<dbReference type="Proteomes" id="UP000828390">
    <property type="component" value="Unassembled WGS sequence"/>
</dbReference>
<organism evidence="1 2">
    <name type="scientific">Dreissena polymorpha</name>
    <name type="common">Zebra mussel</name>
    <name type="synonym">Mytilus polymorpha</name>
    <dbReference type="NCBI Taxonomy" id="45954"/>
    <lineage>
        <taxon>Eukaryota</taxon>
        <taxon>Metazoa</taxon>
        <taxon>Spiralia</taxon>
        <taxon>Lophotrochozoa</taxon>
        <taxon>Mollusca</taxon>
        <taxon>Bivalvia</taxon>
        <taxon>Autobranchia</taxon>
        <taxon>Heteroconchia</taxon>
        <taxon>Euheterodonta</taxon>
        <taxon>Imparidentia</taxon>
        <taxon>Neoheterodontei</taxon>
        <taxon>Myida</taxon>
        <taxon>Dreissenoidea</taxon>
        <taxon>Dreissenidae</taxon>
        <taxon>Dreissena</taxon>
    </lineage>
</organism>
<accession>A0A9D3YJQ9</accession>
<evidence type="ECO:0000313" key="1">
    <source>
        <dbReference type="EMBL" id="KAH3700540.1"/>
    </source>
</evidence>
<gene>
    <name evidence="1" type="ORF">DPMN_075519</name>
</gene>
<name>A0A9D3YJQ9_DREPO</name>
<proteinExistence type="predicted"/>
<dbReference type="AlphaFoldDB" id="A0A9D3YJQ9"/>